<sequence>WRPGDGAEPLRRAPGPAGLLAGQDRSLRRLRRVTLL</sequence>
<evidence type="ECO:0000313" key="2">
    <source>
        <dbReference type="EMBL" id="SVC21539.1"/>
    </source>
</evidence>
<accession>A0A382KBI0</accession>
<gene>
    <name evidence="2" type="ORF">METZ01_LOCUS274393</name>
</gene>
<organism evidence="2">
    <name type="scientific">marine metagenome</name>
    <dbReference type="NCBI Taxonomy" id="408172"/>
    <lineage>
        <taxon>unclassified sequences</taxon>
        <taxon>metagenomes</taxon>
        <taxon>ecological metagenomes</taxon>
    </lineage>
</organism>
<reference evidence="2" key="1">
    <citation type="submission" date="2018-05" db="EMBL/GenBank/DDBJ databases">
        <authorList>
            <person name="Lanie J.A."/>
            <person name="Ng W.-L."/>
            <person name="Kazmierczak K.M."/>
            <person name="Andrzejewski T.M."/>
            <person name="Davidsen T.M."/>
            <person name="Wayne K.J."/>
            <person name="Tettelin H."/>
            <person name="Glass J.I."/>
            <person name="Rusch D."/>
            <person name="Podicherti R."/>
            <person name="Tsui H.-C.T."/>
            <person name="Winkler M.E."/>
        </authorList>
    </citation>
    <scope>NUCLEOTIDE SEQUENCE</scope>
</reference>
<feature type="non-terminal residue" evidence="2">
    <location>
        <position position="1"/>
    </location>
</feature>
<proteinExistence type="predicted"/>
<feature type="region of interest" description="Disordered" evidence="1">
    <location>
        <begin position="1"/>
        <end position="23"/>
    </location>
</feature>
<name>A0A382KBI0_9ZZZZ</name>
<dbReference type="EMBL" id="UINC01079489">
    <property type="protein sequence ID" value="SVC21539.1"/>
    <property type="molecule type" value="Genomic_DNA"/>
</dbReference>
<dbReference type="AlphaFoldDB" id="A0A382KBI0"/>
<feature type="non-terminal residue" evidence="2">
    <location>
        <position position="36"/>
    </location>
</feature>
<evidence type="ECO:0000256" key="1">
    <source>
        <dbReference type="SAM" id="MobiDB-lite"/>
    </source>
</evidence>
<protein>
    <submittedName>
        <fullName evidence="2">Uncharacterized protein</fullName>
    </submittedName>
</protein>